<sequence>MRNKLLVLLLALPLLAISTAAFAQSSPVGTWTTIDDKTKKPKSVVEIYETSNGTLAGRVNEILQSDRGPNPVCDKCSGERKNKPVKGMVILWGLKKKGSGWEGGQILDPATGKVYSAKVSPTAGGKKLDVRGFMGFSLLGRTQTWVRQ</sequence>
<name>A0ABW2YI98_9GAMM</name>
<dbReference type="EMBL" id="JBHTIH010000002">
    <property type="protein sequence ID" value="MFD0737943.1"/>
    <property type="molecule type" value="Genomic_DNA"/>
</dbReference>
<dbReference type="RefSeq" id="WP_386810898.1">
    <property type="nucleotide sequence ID" value="NZ_JBHTIH010000002.1"/>
</dbReference>
<evidence type="ECO:0000256" key="1">
    <source>
        <dbReference type="SAM" id="SignalP"/>
    </source>
</evidence>
<feature type="signal peptide" evidence="1">
    <location>
        <begin position="1"/>
        <end position="23"/>
    </location>
</feature>
<dbReference type="PANTHER" id="PTHR36919:SF3">
    <property type="entry name" value="BLL5882 PROTEIN"/>
    <property type="match status" value="1"/>
</dbReference>
<proteinExistence type="predicted"/>
<evidence type="ECO:0000313" key="3">
    <source>
        <dbReference type="EMBL" id="MFD0737943.1"/>
    </source>
</evidence>
<dbReference type="InterPro" id="IPR019223">
    <property type="entry name" value="DUF2147"/>
</dbReference>
<evidence type="ECO:0000313" key="4">
    <source>
        <dbReference type="Proteomes" id="UP001597090"/>
    </source>
</evidence>
<feature type="domain" description="DUF2147" evidence="2">
    <location>
        <begin position="29"/>
        <end position="147"/>
    </location>
</feature>
<protein>
    <submittedName>
        <fullName evidence="3">DUF2147 domain-containing protein</fullName>
    </submittedName>
</protein>
<reference evidence="4" key="1">
    <citation type="journal article" date="2019" name="Int. J. Syst. Evol. Microbiol.">
        <title>The Global Catalogue of Microorganisms (GCM) 10K type strain sequencing project: providing services to taxonomists for standard genome sequencing and annotation.</title>
        <authorList>
            <consortium name="The Broad Institute Genomics Platform"/>
            <consortium name="The Broad Institute Genome Sequencing Center for Infectious Disease"/>
            <person name="Wu L."/>
            <person name="Ma J."/>
        </authorList>
    </citation>
    <scope>NUCLEOTIDE SEQUENCE [LARGE SCALE GENOMIC DNA]</scope>
    <source>
        <strain evidence="4">CCUG 55491</strain>
    </source>
</reference>
<comment type="caution">
    <text evidence="3">The sequence shown here is derived from an EMBL/GenBank/DDBJ whole genome shotgun (WGS) entry which is preliminary data.</text>
</comment>
<keyword evidence="1" id="KW-0732">Signal</keyword>
<gene>
    <name evidence="3" type="ORF">ACFQZQ_01385</name>
</gene>
<organism evidence="3 4">
    <name type="scientific">Lysobacter koreensis</name>
    <dbReference type="NCBI Taxonomy" id="266122"/>
    <lineage>
        <taxon>Bacteria</taxon>
        <taxon>Pseudomonadati</taxon>
        <taxon>Pseudomonadota</taxon>
        <taxon>Gammaproteobacteria</taxon>
        <taxon>Lysobacterales</taxon>
        <taxon>Lysobacteraceae</taxon>
        <taxon>Lysobacter</taxon>
    </lineage>
</organism>
<dbReference type="Gene3D" id="2.40.128.520">
    <property type="match status" value="1"/>
</dbReference>
<accession>A0ABW2YI98</accession>
<dbReference type="Proteomes" id="UP001597090">
    <property type="component" value="Unassembled WGS sequence"/>
</dbReference>
<keyword evidence="4" id="KW-1185">Reference proteome</keyword>
<dbReference type="Pfam" id="PF09917">
    <property type="entry name" value="DUF2147"/>
    <property type="match status" value="1"/>
</dbReference>
<evidence type="ECO:0000259" key="2">
    <source>
        <dbReference type="Pfam" id="PF09917"/>
    </source>
</evidence>
<dbReference type="PANTHER" id="PTHR36919">
    <property type="entry name" value="BLR1215 PROTEIN"/>
    <property type="match status" value="1"/>
</dbReference>
<feature type="chain" id="PRO_5045772013" evidence="1">
    <location>
        <begin position="24"/>
        <end position="148"/>
    </location>
</feature>